<feature type="compositionally biased region" description="Basic and acidic residues" evidence="1">
    <location>
        <begin position="119"/>
        <end position="152"/>
    </location>
</feature>
<dbReference type="GeneID" id="54330702"/>
<sequence length="208" mass="23966">MQDQFRQISIQDFNQMIKNIEVPEESMSPPSQQEEQVVGYFDSLDFLVDMAQSAMDLAEEIGQKDAEDLVYPTPPETPEYLQPASLLAIGSPARSNQESSHLAAWKASFLAAPLIQPKRPGERTTKAQSERLLRQPEKDLHHRDLPPKPVHHRDLINHPLGEQFKQAEKDHLKGHEDMCTWQEISRHNPKCKGRQILDCKWVYAYKFD</sequence>
<dbReference type="Proteomes" id="UP000324241">
    <property type="component" value="Unassembled WGS sequence"/>
</dbReference>
<accession>A0A5M9MVS0</accession>
<gene>
    <name evidence="2" type="ORF">ATNIH1004_008000</name>
</gene>
<comment type="caution">
    <text evidence="2">The sequence shown here is derived from an EMBL/GenBank/DDBJ whole genome shotgun (WGS) entry which is preliminary data.</text>
</comment>
<dbReference type="EMBL" id="QUQM01000007">
    <property type="protein sequence ID" value="KAA8646567.1"/>
    <property type="molecule type" value="Genomic_DNA"/>
</dbReference>
<dbReference type="RefSeq" id="XP_033425928.1">
    <property type="nucleotide sequence ID" value="XM_033572613.1"/>
</dbReference>
<dbReference type="OrthoDB" id="4501190at2759"/>
<evidence type="ECO:0000313" key="2">
    <source>
        <dbReference type="EMBL" id="KAA8646567.1"/>
    </source>
</evidence>
<dbReference type="AlphaFoldDB" id="A0A5M9MVS0"/>
<evidence type="ECO:0000313" key="3">
    <source>
        <dbReference type="Proteomes" id="UP000324241"/>
    </source>
</evidence>
<evidence type="ECO:0000256" key="1">
    <source>
        <dbReference type="SAM" id="MobiDB-lite"/>
    </source>
</evidence>
<protein>
    <submittedName>
        <fullName evidence="2">Uncharacterized protein</fullName>
    </submittedName>
</protein>
<organism evidence="2 3">
    <name type="scientific">Aspergillus tanneri</name>
    <dbReference type="NCBI Taxonomy" id="1220188"/>
    <lineage>
        <taxon>Eukaryota</taxon>
        <taxon>Fungi</taxon>
        <taxon>Dikarya</taxon>
        <taxon>Ascomycota</taxon>
        <taxon>Pezizomycotina</taxon>
        <taxon>Eurotiomycetes</taxon>
        <taxon>Eurotiomycetidae</taxon>
        <taxon>Eurotiales</taxon>
        <taxon>Aspergillaceae</taxon>
        <taxon>Aspergillus</taxon>
        <taxon>Aspergillus subgen. Circumdati</taxon>
    </lineage>
</organism>
<reference evidence="2 3" key="1">
    <citation type="submission" date="2019-08" db="EMBL/GenBank/DDBJ databases">
        <title>The genome sequence of a newly discovered highly antifungal drug resistant Aspergillus species, Aspergillus tanneri NIH 1004.</title>
        <authorList>
            <person name="Mounaud S."/>
            <person name="Singh I."/>
            <person name="Joardar V."/>
            <person name="Pakala S."/>
            <person name="Pakala S."/>
            <person name="Venepally P."/>
            <person name="Chung J.K."/>
            <person name="Losada L."/>
            <person name="Nierman W.C."/>
        </authorList>
    </citation>
    <scope>NUCLEOTIDE SEQUENCE [LARGE SCALE GENOMIC DNA]</scope>
    <source>
        <strain evidence="2 3">NIH1004</strain>
    </source>
</reference>
<name>A0A5M9MVS0_9EURO</name>
<feature type="region of interest" description="Disordered" evidence="1">
    <location>
        <begin position="116"/>
        <end position="152"/>
    </location>
</feature>
<proteinExistence type="predicted"/>